<comment type="caution">
    <text evidence="1">The sequence shown here is derived from an EMBL/GenBank/DDBJ whole genome shotgun (WGS) entry which is preliminary data.</text>
</comment>
<dbReference type="Proteomes" id="UP000326912">
    <property type="component" value="Unassembled WGS sequence"/>
</dbReference>
<evidence type="ECO:0000313" key="2">
    <source>
        <dbReference type="Proteomes" id="UP000326912"/>
    </source>
</evidence>
<accession>A0A5J4KM25</accession>
<keyword evidence="2" id="KW-1185">Reference proteome</keyword>
<proteinExistence type="predicted"/>
<sequence>MEGSYADETAVQTSDVDIVVIFKDQYASPSVCEQAELLWQRLSLPANIDFDLTIIAEESLRAGVLPYLKLASRLIYGEDVCQRYPLLSLAEWTSDRMHAAYWLCLNVYQRPLPFQLPLDFPDPTDAFFGYTRRAITLSDGTEVPCTRNIIRTTGWAATGLLALQAGQYVARKRDCHRLYRQYIGDEWSALLEEIYVYCRGEWQYLLPDDPGARARLHSICERMLQFERHFLIQYRVYLLAQLQQAEGKLLEHTLWVQEQVPWNDVEIQDAVQTARQRQQTSCH</sequence>
<evidence type="ECO:0008006" key="3">
    <source>
        <dbReference type="Google" id="ProtNLM"/>
    </source>
</evidence>
<name>A0A5J4KM25_9CHLR</name>
<dbReference type="AlphaFoldDB" id="A0A5J4KM25"/>
<evidence type="ECO:0000313" key="1">
    <source>
        <dbReference type="EMBL" id="GER90424.1"/>
    </source>
</evidence>
<dbReference type="InterPro" id="IPR043519">
    <property type="entry name" value="NT_sf"/>
</dbReference>
<dbReference type="EMBL" id="BKZW01000002">
    <property type="protein sequence ID" value="GER90424.1"/>
    <property type="molecule type" value="Genomic_DNA"/>
</dbReference>
<reference evidence="1 2" key="1">
    <citation type="submission" date="2019-10" db="EMBL/GenBank/DDBJ databases">
        <title>Dictyobacter vulcani sp. nov., within the class Ktedonobacteria, isolated from soil of volcanic Mt. Zao.</title>
        <authorList>
            <person name="Zheng Y."/>
            <person name="Wang C.M."/>
            <person name="Sakai Y."/>
            <person name="Abe K."/>
            <person name="Yokota A."/>
            <person name="Yabe S."/>
        </authorList>
    </citation>
    <scope>NUCLEOTIDE SEQUENCE [LARGE SCALE GENOMIC DNA]</scope>
    <source>
        <strain evidence="1 2">W12</strain>
    </source>
</reference>
<gene>
    <name evidence="1" type="ORF">KDW_45860</name>
</gene>
<dbReference type="CDD" id="cd05403">
    <property type="entry name" value="NT_KNTase_like"/>
    <property type="match status" value="1"/>
</dbReference>
<protein>
    <recommendedName>
        <fullName evidence="3">Polymerase nucleotidyl transferase domain-containing protein</fullName>
    </recommendedName>
</protein>
<organism evidence="1 2">
    <name type="scientific">Dictyobacter vulcani</name>
    <dbReference type="NCBI Taxonomy" id="2607529"/>
    <lineage>
        <taxon>Bacteria</taxon>
        <taxon>Bacillati</taxon>
        <taxon>Chloroflexota</taxon>
        <taxon>Ktedonobacteria</taxon>
        <taxon>Ktedonobacterales</taxon>
        <taxon>Dictyobacteraceae</taxon>
        <taxon>Dictyobacter</taxon>
    </lineage>
</organism>
<dbReference type="SUPFAM" id="SSF81301">
    <property type="entry name" value="Nucleotidyltransferase"/>
    <property type="match status" value="1"/>
</dbReference>